<accession>A0A1B6FVZ4</accession>
<feature type="non-terminal residue" evidence="2">
    <location>
        <position position="99"/>
    </location>
</feature>
<sequence>MESYVTSRDGVHFNRRGVSRLGSLFVETISEALRHLDAVPVCSPCDSGGVGPAAPAPIPGVDPGAGGVADRSFDRGDVNLCAGPGTPPGHGKLAGRGGN</sequence>
<protein>
    <submittedName>
        <fullName evidence="2">Uncharacterized protein</fullName>
    </submittedName>
</protein>
<evidence type="ECO:0000256" key="1">
    <source>
        <dbReference type="SAM" id="MobiDB-lite"/>
    </source>
</evidence>
<organism evidence="2">
    <name type="scientific">Cuerna arida</name>
    <dbReference type="NCBI Taxonomy" id="1464854"/>
    <lineage>
        <taxon>Eukaryota</taxon>
        <taxon>Metazoa</taxon>
        <taxon>Ecdysozoa</taxon>
        <taxon>Arthropoda</taxon>
        <taxon>Hexapoda</taxon>
        <taxon>Insecta</taxon>
        <taxon>Pterygota</taxon>
        <taxon>Neoptera</taxon>
        <taxon>Paraneoptera</taxon>
        <taxon>Hemiptera</taxon>
        <taxon>Auchenorrhyncha</taxon>
        <taxon>Membracoidea</taxon>
        <taxon>Cicadellidae</taxon>
        <taxon>Cicadellinae</taxon>
        <taxon>Proconiini</taxon>
        <taxon>Cuerna</taxon>
    </lineage>
</organism>
<gene>
    <name evidence="2" type="ORF">g.45465</name>
</gene>
<dbReference type="EMBL" id="GECZ01015401">
    <property type="protein sequence ID" value="JAS54368.1"/>
    <property type="molecule type" value="Transcribed_RNA"/>
</dbReference>
<dbReference type="AlphaFoldDB" id="A0A1B6FVZ4"/>
<evidence type="ECO:0000313" key="2">
    <source>
        <dbReference type="EMBL" id="JAS54368.1"/>
    </source>
</evidence>
<feature type="region of interest" description="Disordered" evidence="1">
    <location>
        <begin position="76"/>
        <end position="99"/>
    </location>
</feature>
<reference evidence="2" key="1">
    <citation type="submission" date="2015-11" db="EMBL/GenBank/DDBJ databases">
        <title>De novo transcriptome assembly of four potential Pierce s Disease insect vectors from Arizona vineyards.</title>
        <authorList>
            <person name="Tassone E.E."/>
        </authorList>
    </citation>
    <scope>NUCLEOTIDE SEQUENCE</scope>
</reference>
<proteinExistence type="predicted"/>
<name>A0A1B6FVZ4_9HEMI</name>